<organism evidence="7 8">
    <name type="scientific">Raoultibacter timonensis</name>
    <dbReference type="NCBI Taxonomy" id="1907662"/>
    <lineage>
        <taxon>Bacteria</taxon>
        <taxon>Bacillati</taxon>
        <taxon>Actinomycetota</taxon>
        <taxon>Coriobacteriia</taxon>
        <taxon>Eggerthellales</taxon>
        <taxon>Eggerthellaceae</taxon>
        <taxon>Raoultibacter</taxon>
    </lineage>
</organism>
<evidence type="ECO:0000313" key="7">
    <source>
        <dbReference type="EMBL" id="BDE96250.1"/>
    </source>
</evidence>
<sequence length="171" mass="18426">MHDWANVAELVKPKSLQGGLVARSAPGLPFLLHEGTEVAFVPPVLDAPRRGVVREVGHLGDGAYLVLFDGVDSIDSAEALAGCSCLVRRSDLPDGFDRVVERELAGFEVYDEDAGFVGSVREIIDNTAQRLIAIDGEAGEVLVPYVDAIVIDVDREARTVRTRMPQGLLDC</sequence>
<dbReference type="Pfam" id="PF24986">
    <property type="entry name" value="PRC_RimM"/>
    <property type="match status" value="1"/>
</dbReference>
<keyword evidence="3 5" id="KW-0698">rRNA processing</keyword>
<gene>
    <name evidence="5" type="primary">rimM</name>
    <name evidence="7" type="ORF">CE91St30_15830</name>
</gene>
<dbReference type="EMBL" id="AP025564">
    <property type="protein sequence ID" value="BDE96250.1"/>
    <property type="molecule type" value="Genomic_DNA"/>
</dbReference>
<accession>A0ABN6ME59</accession>
<keyword evidence="8" id="KW-1185">Reference proteome</keyword>
<dbReference type="InterPro" id="IPR036976">
    <property type="entry name" value="RimM_N_sf"/>
</dbReference>
<dbReference type="InterPro" id="IPR009000">
    <property type="entry name" value="Transl_B-barrel_sf"/>
</dbReference>
<comment type="function">
    <text evidence="5">An accessory protein needed during the final step in the assembly of 30S ribosomal subunit, possibly for assembly of the head region. Essential for efficient processing of 16S rRNA. May be needed both before and after RbfA during the maturation of 16S rRNA. It has affinity for free ribosomal 30S subunits but not for 70S ribosomes.</text>
</comment>
<evidence type="ECO:0000256" key="2">
    <source>
        <dbReference type="ARBA" id="ARBA00022517"/>
    </source>
</evidence>
<comment type="subcellular location">
    <subcellularLocation>
        <location evidence="5">Cytoplasm</location>
    </subcellularLocation>
</comment>
<dbReference type="RefSeq" id="WP_244412524.1">
    <property type="nucleotide sequence ID" value="NZ_AP025564.1"/>
</dbReference>
<reference evidence="7 8" key="1">
    <citation type="submission" date="2022-01" db="EMBL/GenBank/DDBJ databases">
        <title>Novel bile acid biosynthetic pathways are enriched in the microbiome of centenarians.</title>
        <authorList>
            <person name="Sato Y."/>
            <person name="Atarashi K."/>
            <person name="Plichta R.D."/>
            <person name="Arai Y."/>
            <person name="Sasajima S."/>
            <person name="Kearney M.S."/>
            <person name="Suda W."/>
            <person name="Takeshita K."/>
            <person name="Sasaki T."/>
            <person name="Okamoto S."/>
            <person name="Skelly N.A."/>
            <person name="Okamura Y."/>
            <person name="Vlamakis H."/>
            <person name="Li Y."/>
            <person name="Tanoue T."/>
            <person name="Takei H."/>
            <person name="Nittono H."/>
            <person name="Narushima S."/>
            <person name="Irie J."/>
            <person name="Itoh H."/>
            <person name="Moriya K."/>
            <person name="Sugiura Y."/>
            <person name="Suematsu M."/>
            <person name="Moritoki N."/>
            <person name="Shibata S."/>
            <person name="Littman R.D."/>
            <person name="Fischbach A.M."/>
            <person name="Uwamino Y."/>
            <person name="Inoue T."/>
            <person name="Honda A."/>
            <person name="Hattori M."/>
            <person name="Murai T."/>
            <person name="Xavier J.R."/>
            <person name="Hirose N."/>
            <person name="Honda K."/>
        </authorList>
    </citation>
    <scope>NUCLEOTIDE SEQUENCE [LARGE SCALE GENOMIC DNA]</scope>
    <source>
        <strain evidence="7 8">CE91-St30</strain>
    </source>
</reference>
<dbReference type="Proteomes" id="UP001320544">
    <property type="component" value="Chromosome"/>
</dbReference>
<evidence type="ECO:0000259" key="6">
    <source>
        <dbReference type="Pfam" id="PF24986"/>
    </source>
</evidence>
<keyword evidence="1 5" id="KW-0963">Cytoplasm</keyword>
<comment type="domain">
    <text evidence="5">The PRC barrel domain binds ribosomal protein uS19.</text>
</comment>
<evidence type="ECO:0000313" key="8">
    <source>
        <dbReference type="Proteomes" id="UP001320544"/>
    </source>
</evidence>
<dbReference type="Gene3D" id="2.40.30.60">
    <property type="entry name" value="RimM"/>
    <property type="match status" value="1"/>
</dbReference>
<dbReference type="SUPFAM" id="SSF50447">
    <property type="entry name" value="Translation proteins"/>
    <property type="match status" value="1"/>
</dbReference>
<evidence type="ECO:0000256" key="3">
    <source>
        <dbReference type="ARBA" id="ARBA00022552"/>
    </source>
</evidence>
<evidence type="ECO:0000256" key="4">
    <source>
        <dbReference type="ARBA" id="ARBA00023186"/>
    </source>
</evidence>
<comment type="subunit">
    <text evidence="5">Binds ribosomal protein uS19.</text>
</comment>
<evidence type="ECO:0000256" key="5">
    <source>
        <dbReference type="HAMAP-Rule" id="MF_00014"/>
    </source>
</evidence>
<feature type="domain" description="Ribosome maturation factor RimM PRC barrel" evidence="6">
    <location>
        <begin position="103"/>
        <end position="168"/>
    </location>
</feature>
<keyword evidence="2 5" id="KW-0690">Ribosome biogenesis</keyword>
<keyword evidence="4 5" id="KW-0143">Chaperone</keyword>
<dbReference type="PANTHER" id="PTHR33692:SF1">
    <property type="entry name" value="RIBOSOME MATURATION FACTOR RIMM"/>
    <property type="match status" value="1"/>
</dbReference>
<evidence type="ECO:0000256" key="1">
    <source>
        <dbReference type="ARBA" id="ARBA00022490"/>
    </source>
</evidence>
<dbReference type="InterPro" id="IPR011033">
    <property type="entry name" value="PRC_barrel-like_sf"/>
</dbReference>
<dbReference type="SUPFAM" id="SSF50346">
    <property type="entry name" value="PRC-barrel domain"/>
    <property type="match status" value="1"/>
</dbReference>
<protein>
    <recommendedName>
        <fullName evidence="5">Ribosome maturation factor RimM</fullName>
    </recommendedName>
</protein>
<proteinExistence type="inferred from homology"/>
<dbReference type="InterPro" id="IPR056792">
    <property type="entry name" value="PRC_RimM"/>
</dbReference>
<comment type="similarity">
    <text evidence="5">Belongs to the RimM family.</text>
</comment>
<name>A0ABN6ME59_9ACTN</name>
<dbReference type="HAMAP" id="MF_00014">
    <property type="entry name" value="Ribosome_mat_RimM"/>
    <property type="match status" value="1"/>
</dbReference>
<dbReference type="PANTHER" id="PTHR33692">
    <property type="entry name" value="RIBOSOME MATURATION FACTOR RIMM"/>
    <property type="match status" value="1"/>
</dbReference>
<dbReference type="InterPro" id="IPR011961">
    <property type="entry name" value="RimM"/>
</dbReference>
<dbReference type="Gene3D" id="2.30.30.240">
    <property type="entry name" value="PRC-barrel domain"/>
    <property type="match status" value="1"/>
</dbReference>